<dbReference type="AlphaFoldDB" id="A0A401QYP3"/>
<dbReference type="EMBL" id="BHXC01000006">
    <property type="protein sequence ID" value="GCB90493.1"/>
    <property type="molecule type" value="Genomic_DNA"/>
</dbReference>
<accession>A0A401QYP3</accession>
<evidence type="ECO:0008006" key="4">
    <source>
        <dbReference type="Google" id="ProtNLM"/>
    </source>
</evidence>
<evidence type="ECO:0000313" key="2">
    <source>
        <dbReference type="EMBL" id="GCB90493.1"/>
    </source>
</evidence>
<sequence length="244" mass="23971">MAANAWARAVREQLGIGPVLPLGDPKDGAWITERAARAALLRAPGIPTGVRLDALRLALAAPDEAPPPTVPAPPGALPPGPLRIAAHVAAPPGLPLPPLAEQLRTALLATAEAGLGLRVSAVDLHVDALLDEAVAPTAQAPGTATTEEDLGAAPGPGRAKDPEDLAARVRAVPGVAGLAPALGSHSAGVSRSAGGDSGDHVLVQVATAAGHRALDVARAVRRAVTGPPPAPATAAVLVTGVAAV</sequence>
<organism evidence="2 3">
    <name type="scientific">Streptomyces noursei</name>
    <name type="common">Streptomyces albulus</name>
    <dbReference type="NCBI Taxonomy" id="1971"/>
    <lineage>
        <taxon>Bacteria</taxon>
        <taxon>Bacillati</taxon>
        <taxon>Actinomycetota</taxon>
        <taxon>Actinomycetes</taxon>
        <taxon>Kitasatosporales</taxon>
        <taxon>Streptomycetaceae</taxon>
        <taxon>Streptomyces</taxon>
    </lineage>
</organism>
<feature type="region of interest" description="Disordered" evidence="1">
    <location>
        <begin position="138"/>
        <end position="161"/>
    </location>
</feature>
<comment type="caution">
    <text evidence="2">The sequence shown here is derived from an EMBL/GenBank/DDBJ whole genome shotgun (WGS) entry which is preliminary data.</text>
</comment>
<evidence type="ECO:0000256" key="1">
    <source>
        <dbReference type="SAM" id="MobiDB-lite"/>
    </source>
</evidence>
<gene>
    <name evidence="2" type="ORF">SALB_03200</name>
</gene>
<name>A0A401QYP3_STRNR</name>
<evidence type="ECO:0000313" key="3">
    <source>
        <dbReference type="Proteomes" id="UP000288351"/>
    </source>
</evidence>
<protein>
    <recommendedName>
        <fullName evidence="4">Nucleopolyhedrovirus P10 family protein</fullName>
    </recommendedName>
</protein>
<proteinExistence type="predicted"/>
<dbReference type="RefSeq" id="WP_020929949.1">
    <property type="nucleotide sequence ID" value="NZ_BHXC01000006.1"/>
</dbReference>
<reference evidence="2 3" key="1">
    <citation type="journal article" date="2019" name="Microbiol. Resour. Announc.">
        <title>Draft Genome Sequence of the Most Traditional epsilon-Poly-l-Lysine Producer, Streptomyces albulus NBRC14147.</title>
        <authorList>
            <person name="Yamanaka K."/>
            <person name="Hamano Y."/>
        </authorList>
    </citation>
    <scope>NUCLEOTIDE SEQUENCE [LARGE SCALE GENOMIC DNA]</scope>
    <source>
        <strain evidence="2 3">NBRC 14147</strain>
    </source>
</reference>
<dbReference type="Proteomes" id="UP000288351">
    <property type="component" value="Unassembled WGS sequence"/>
</dbReference>